<keyword evidence="2" id="KW-1185">Reference proteome</keyword>
<dbReference type="Proteomes" id="UP001364156">
    <property type="component" value="Chromosome"/>
</dbReference>
<organism evidence="1 2">
    <name type="scientific">Roseovarius phycicola</name>
    <dbReference type="NCBI Taxonomy" id="3080976"/>
    <lineage>
        <taxon>Bacteria</taxon>
        <taxon>Pseudomonadati</taxon>
        <taxon>Pseudomonadota</taxon>
        <taxon>Alphaproteobacteria</taxon>
        <taxon>Rhodobacterales</taxon>
        <taxon>Roseobacteraceae</taxon>
        <taxon>Roseovarius</taxon>
    </lineage>
</organism>
<accession>A0ABZ2HQF9</accession>
<evidence type="ECO:0000313" key="2">
    <source>
        <dbReference type="Proteomes" id="UP001364156"/>
    </source>
</evidence>
<dbReference type="EMBL" id="CP146069">
    <property type="protein sequence ID" value="WWR47868.1"/>
    <property type="molecule type" value="Genomic_DNA"/>
</dbReference>
<gene>
    <name evidence="1" type="ORF">RZ517_06770</name>
</gene>
<evidence type="ECO:0000313" key="1">
    <source>
        <dbReference type="EMBL" id="WWR47868.1"/>
    </source>
</evidence>
<evidence type="ECO:0008006" key="3">
    <source>
        <dbReference type="Google" id="ProtNLM"/>
    </source>
</evidence>
<reference evidence="1 2" key="1">
    <citation type="submission" date="2023-10" db="EMBL/GenBank/DDBJ databases">
        <title>Roseovarius strain S88 nov., isolated from a marine algae.</title>
        <authorList>
            <person name="Lee M.W."/>
            <person name="Lee J.K."/>
            <person name="Kim J.M."/>
            <person name="Choi D.G."/>
            <person name="Baek J.H."/>
            <person name="Bayburt H."/>
            <person name="Jung J.J."/>
            <person name="Han D.M."/>
            <person name="Jeon C.O."/>
        </authorList>
    </citation>
    <scope>NUCLEOTIDE SEQUENCE [LARGE SCALE GENOMIC DNA]</scope>
    <source>
        <strain evidence="1 2">S88</strain>
    </source>
</reference>
<dbReference type="RefSeq" id="WP_338550699.1">
    <property type="nucleotide sequence ID" value="NZ_CP146069.1"/>
</dbReference>
<sequence length="302" mass="33782">MQYIFHLGVHQTATSYVQHTLTHNLDALRAQGVFFVNAEMPKAVVRHRRVVRRLCDPNKPTPDIEALVGTNHAVADGARAVGAKKVLFSNDYGLGPAMHQALPMGLENPAFYPRAHTCFRHIVRGLPLRKSRILIYSRNPETYLASLYSEAIRLGLTNMDIDGFCRAVAFDSIDFDGLRERLSALHVDLNVTMRAHERIRLGAETYMRTFLRDLGVQAHSFVFSSAPAEDTLDAAQIEALRHISMGSATTRPALIKQLRDQVISHAPNPTDRLVLPEWVSDRLRSVEQAEVAHFVKMAANSL</sequence>
<protein>
    <recommendedName>
        <fullName evidence="3">Sulfotransferase family protein</fullName>
    </recommendedName>
</protein>
<name>A0ABZ2HQF9_9RHOB</name>
<proteinExistence type="predicted"/>